<evidence type="ECO:0000313" key="1">
    <source>
        <dbReference type="EMBL" id="MCI4377884.1"/>
    </source>
</evidence>
<name>A0ACC5WGE0_PANGG</name>
<dbReference type="EMBL" id="CM040457">
    <property type="protein sequence ID" value="MCI4377884.1"/>
    <property type="molecule type" value="Genomic_DNA"/>
</dbReference>
<reference evidence="1 2" key="1">
    <citation type="journal article" date="2022" name="bioRxiv">
        <title>An ancient truncated duplication of the anti-Mullerian hormone receptor type 2 gene is a potential conserved master sex determinant in the Pangasiidae catfish family.</title>
        <authorList>
            <person name="Wen M."/>
            <person name="Pan Q."/>
            <person name="Jouanno E."/>
            <person name="Montfort J."/>
            <person name="Zahm M."/>
            <person name="Cabau C."/>
            <person name="Klopp C."/>
            <person name="Iampietro C."/>
            <person name="Roques C."/>
            <person name="Bouchez O."/>
            <person name="Castinel A."/>
            <person name="Donnadieu C."/>
            <person name="Parrinello H."/>
            <person name="Poncet C."/>
            <person name="Belmonte E."/>
            <person name="Gautier V."/>
            <person name="Avarre J.-C."/>
            <person name="Dugue R."/>
            <person name="Gustiano R."/>
            <person name="Ha T.T.T."/>
            <person name="Campet M."/>
            <person name="Sriphairoj K."/>
            <person name="Ribolli J."/>
            <person name="de Almeida F.L."/>
            <person name="Desvignes T."/>
            <person name="Postlethwait J.H."/>
            <person name="Bucao C.F."/>
            <person name="Robinson-Rechavi M."/>
            <person name="Bobe J."/>
            <person name="Herpin A."/>
            <person name="Guiguen Y."/>
        </authorList>
    </citation>
    <scope>NUCLEOTIDE SEQUENCE [LARGE SCALE GENOMIC DNA]</scope>
    <source>
        <strain evidence="1">YG-Dec2019</strain>
    </source>
</reference>
<sequence>MEKNVLCVCKAGFMNEIKHTHTHTHTHTEMQGFSGWWGENNGSHASPLKRKTKERSPGPLYLPVSVVCTHAVCVRVCVCVYVCVCVRKGMGAGGITEAPQRDMRGSAGLAWGTTVNNVCLHHSDKSRTAGRLKKRNTLGRYLSPRVPLSYGKHNWRRWENGETSV</sequence>
<accession>A0ACC5WGE0</accession>
<dbReference type="Proteomes" id="UP000829447">
    <property type="component" value="Linkage Group LG4"/>
</dbReference>
<keyword evidence="2" id="KW-1185">Reference proteome</keyword>
<protein>
    <submittedName>
        <fullName evidence="1">Uncharacterized protein</fullName>
    </submittedName>
</protein>
<comment type="caution">
    <text evidence="1">The sequence shown here is derived from an EMBL/GenBank/DDBJ whole genome shotgun (WGS) entry which is preliminary data.</text>
</comment>
<organism evidence="1 2">
    <name type="scientific">Pangasianodon gigas</name>
    <name type="common">Mekong giant catfish</name>
    <name type="synonym">Pangasius gigas</name>
    <dbReference type="NCBI Taxonomy" id="30993"/>
    <lineage>
        <taxon>Eukaryota</taxon>
        <taxon>Metazoa</taxon>
        <taxon>Chordata</taxon>
        <taxon>Craniata</taxon>
        <taxon>Vertebrata</taxon>
        <taxon>Euteleostomi</taxon>
        <taxon>Actinopterygii</taxon>
        <taxon>Neopterygii</taxon>
        <taxon>Teleostei</taxon>
        <taxon>Ostariophysi</taxon>
        <taxon>Siluriformes</taxon>
        <taxon>Pangasiidae</taxon>
        <taxon>Pangasianodon</taxon>
    </lineage>
</organism>
<evidence type="ECO:0000313" key="2">
    <source>
        <dbReference type="Proteomes" id="UP000829447"/>
    </source>
</evidence>
<gene>
    <name evidence="1" type="ORF">PGIGA_G00208890</name>
</gene>
<proteinExistence type="predicted"/>